<evidence type="ECO:0000256" key="1">
    <source>
        <dbReference type="SAM" id="MobiDB-lite"/>
    </source>
</evidence>
<keyword evidence="3" id="KW-1185">Reference proteome</keyword>
<accession>A0A5C3DZW1</accession>
<feature type="compositionally biased region" description="Basic and acidic residues" evidence="1">
    <location>
        <begin position="98"/>
        <end position="108"/>
    </location>
</feature>
<organism evidence="2 3">
    <name type="scientific">Ustilago trichophora</name>
    <dbReference type="NCBI Taxonomy" id="86804"/>
    <lineage>
        <taxon>Eukaryota</taxon>
        <taxon>Fungi</taxon>
        <taxon>Dikarya</taxon>
        <taxon>Basidiomycota</taxon>
        <taxon>Ustilaginomycotina</taxon>
        <taxon>Ustilaginomycetes</taxon>
        <taxon>Ustilaginales</taxon>
        <taxon>Ustilaginaceae</taxon>
        <taxon>Ustilago</taxon>
    </lineage>
</organism>
<feature type="region of interest" description="Disordered" evidence="1">
    <location>
        <begin position="66"/>
        <end position="148"/>
    </location>
</feature>
<name>A0A5C3DZW1_9BASI</name>
<sequence>MEAFEKPRAIILVLEAENMLLQKQEEKTRTMAKKVHTKKRDGDQMMLSKDIMITREQAERELIWKEPAIAAKQRKKQRKEKRGQEKHRARLPSPVLDDGDKALSDSDKGVSMLLASAAPPAVPQAADELDDGEPLSTINDSDEDPFGFYATLPVATSSRVML</sequence>
<dbReference type="AlphaFoldDB" id="A0A5C3DZW1"/>
<dbReference type="OrthoDB" id="10541323at2759"/>
<reference evidence="2 3" key="1">
    <citation type="submission" date="2018-03" db="EMBL/GenBank/DDBJ databases">
        <authorList>
            <person name="Guldener U."/>
        </authorList>
    </citation>
    <scope>NUCLEOTIDE SEQUENCE [LARGE SCALE GENOMIC DNA]</scope>
    <source>
        <strain evidence="2 3">NBRC100155</strain>
    </source>
</reference>
<feature type="compositionally biased region" description="Basic residues" evidence="1">
    <location>
        <begin position="72"/>
        <end position="90"/>
    </location>
</feature>
<feature type="compositionally biased region" description="Low complexity" evidence="1">
    <location>
        <begin position="115"/>
        <end position="126"/>
    </location>
</feature>
<evidence type="ECO:0000313" key="3">
    <source>
        <dbReference type="Proteomes" id="UP000324022"/>
    </source>
</evidence>
<evidence type="ECO:0000313" key="2">
    <source>
        <dbReference type="EMBL" id="SPO22766.1"/>
    </source>
</evidence>
<proteinExistence type="predicted"/>
<protein>
    <submittedName>
        <fullName evidence="2">Uncharacterized protein</fullName>
    </submittedName>
</protein>
<gene>
    <name evidence="2" type="ORF">UTRI_01444</name>
</gene>
<dbReference type="EMBL" id="OOIN01000004">
    <property type="protein sequence ID" value="SPO22766.1"/>
    <property type="molecule type" value="Genomic_DNA"/>
</dbReference>
<dbReference type="Proteomes" id="UP000324022">
    <property type="component" value="Unassembled WGS sequence"/>
</dbReference>